<evidence type="ECO:0000259" key="1">
    <source>
        <dbReference type="Pfam" id="PF12867"/>
    </source>
</evidence>
<dbReference type="RefSeq" id="WP_202009803.1">
    <property type="nucleotide sequence ID" value="NZ_JAERRB010000003.1"/>
</dbReference>
<sequence length="188" mass="22227">MTVDCILRTVERETIRTFSMLDGWFDEDHAVLDFRPEEKAWTAREILEHVMLTSSYLMILIDKGSAKALKQPFVKEDFDWEQYTLFTKELLDIGDHKSFVWDRPDHMEPKGDVAIDCIRENMRAQLMKCLDHLDALQNGEGVLYRTTMTVNSIGKLDVYQYIYFLALHGRRHLDQLNYNKKEYLQINT</sequence>
<feature type="domain" description="DinB-like" evidence="1">
    <location>
        <begin position="29"/>
        <end position="176"/>
    </location>
</feature>
<reference evidence="2 3" key="1">
    <citation type="submission" date="2021-01" db="EMBL/GenBank/DDBJ databases">
        <title>Chryseolinea sp. Jin1 Genome sequencing and assembly.</title>
        <authorList>
            <person name="Kim I."/>
        </authorList>
    </citation>
    <scope>NUCLEOTIDE SEQUENCE [LARGE SCALE GENOMIC DNA]</scope>
    <source>
        <strain evidence="2 3">Jin1</strain>
    </source>
</reference>
<dbReference type="InterPro" id="IPR034660">
    <property type="entry name" value="DinB/YfiT-like"/>
</dbReference>
<organism evidence="2 3">
    <name type="scientific">Chryseolinea lacunae</name>
    <dbReference type="NCBI Taxonomy" id="2801331"/>
    <lineage>
        <taxon>Bacteria</taxon>
        <taxon>Pseudomonadati</taxon>
        <taxon>Bacteroidota</taxon>
        <taxon>Cytophagia</taxon>
        <taxon>Cytophagales</taxon>
        <taxon>Fulvivirgaceae</taxon>
        <taxon>Chryseolinea</taxon>
    </lineage>
</organism>
<evidence type="ECO:0000313" key="2">
    <source>
        <dbReference type="EMBL" id="MBL0742044.1"/>
    </source>
</evidence>
<keyword evidence="3" id="KW-1185">Reference proteome</keyword>
<dbReference type="Proteomes" id="UP000613030">
    <property type="component" value="Unassembled WGS sequence"/>
</dbReference>
<dbReference type="Pfam" id="PF12867">
    <property type="entry name" value="DinB_2"/>
    <property type="match status" value="1"/>
</dbReference>
<dbReference type="SUPFAM" id="SSF109854">
    <property type="entry name" value="DinB/YfiT-like putative metalloenzymes"/>
    <property type="match status" value="1"/>
</dbReference>
<name>A0ABS1KRH2_9BACT</name>
<protein>
    <submittedName>
        <fullName evidence="2">DinB family protein</fullName>
    </submittedName>
</protein>
<dbReference type="Gene3D" id="1.20.120.450">
    <property type="entry name" value="dinb family like domain"/>
    <property type="match status" value="1"/>
</dbReference>
<dbReference type="EMBL" id="JAERRB010000003">
    <property type="protein sequence ID" value="MBL0742044.1"/>
    <property type="molecule type" value="Genomic_DNA"/>
</dbReference>
<proteinExistence type="predicted"/>
<gene>
    <name evidence="2" type="ORF">JI741_12505</name>
</gene>
<evidence type="ECO:0000313" key="3">
    <source>
        <dbReference type="Proteomes" id="UP000613030"/>
    </source>
</evidence>
<comment type="caution">
    <text evidence="2">The sequence shown here is derived from an EMBL/GenBank/DDBJ whole genome shotgun (WGS) entry which is preliminary data.</text>
</comment>
<accession>A0ABS1KRH2</accession>
<dbReference type="InterPro" id="IPR024775">
    <property type="entry name" value="DinB-like"/>
</dbReference>